<sequence>MRAPKQVDSFGRTPLEVLQFELDFVEQGGYGRSVRTPRTPRVPFMDSPSCLNFLEADRPHACNGCALMEFVPEAAQGEAVPCHHIPLDPQGHTIASLYDPNDESRVLDAVAHWLHFIVGQLRSERHAAEDACEHQGSSCQTTPKDASK</sequence>
<evidence type="ECO:0000313" key="2">
    <source>
        <dbReference type="Proteomes" id="UP000779809"/>
    </source>
</evidence>
<organism evidence="1 2">
    <name type="scientific">Candidatus Korobacter versatilis</name>
    <dbReference type="NCBI Taxonomy" id="658062"/>
    <lineage>
        <taxon>Bacteria</taxon>
        <taxon>Pseudomonadati</taxon>
        <taxon>Acidobacteriota</taxon>
        <taxon>Terriglobia</taxon>
        <taxon>Terriglobales</taxon>
        <taxon>Candidatus Korobacteraceae</taxon>
        <taxon>Candidatus Korobacter</taxon>
    </lineage>
</organism>
<dbReference type="AlphaFoldDB" id="A0A932A8V6"/>
<accession>A0A932A8V6</accession>
<proteinExistence type="predicted"/>
<name>A0A932A8V6_9BACT</name>
<dbReference type="EMBL" id="JACPNR010000004">
    <property type="protein sequence ID" value="MBI2677709.1"/>
    <property type="molecule type" value="Genomic_DNA"/>
</dbReference>
<gene>
    <name evidence="1" type="ORF">HYX28_02895</name>
</gene>
<dbReference type="Proteomes" id="UP000779809">
    <property type="component" value="Unassembled WGS sequence"/>
</dbReference>
<comment type="caution">
    <text evidence="1">The sequence shown here is derived from an EMBL/GenBank/DDBJ whole genome shotgun (WGS) entry which is preliminary data.</text>
</comment>
<evidence type="ECO:0000313" key="1">
    <source>
        <dbReference type="EMBL" id="MBI2677709.1"/>
    </source>
</evidence>
<reference evidence="1" key="1">
    <citation type="submission" date="2020-07" db="EMBL/GenBank/DDBJ databases">
        <title>Huge and variable diversity of episymbiotic CPR bacteria and DPANN archaea in groundwater ecosystems.</title>
        <authorList>
            <person name="He C.Y."/>
            <person name="Keren R."/>
            <person name="Whittaker M."/>
            <person name="Farag I.F."/>
            <person name="Doudna J."/>
            <person name="Cate J.H.D."/>
            <person name="Banfield J.F."/>
        </authorList>
    </citation>
    <scope>NUCLEOTIDE SEQUENCE</scope>
    <source>
        <strain evidence="1">NC_groundwater_580_Pr5_B-0.1um_64_19</strain>
    </source>
</reference>
<protein>
    <submittedName>
        <fullName evidence="1">Uncharacterized protein</fullName>
    </submittedName>
</protein>